<dbReference type="EMBL" id="BLJN01000003">
    <property type="protein sequence ID" value="GFE81643.1"/>
    <property type="molecule type" value="Genomic_DNA"/>
</dbReference>
<proteinExistence type="predicted"/>
<dbReference type="Gene3D" id="1.10.510.40">
    <property type="match status" value="1"/>
</dbReference>
<protein>
    <submittedName>
        <fullName evidence="1">Uncharacterized protein</fullName>
    </submittedName>
</protein>
<comment type="caution">
    <text evidence="1">The sequence shown here is derived from an EMBL/GenBank/DDBJ whole genome shotgun (WGS) entry which is preliminary data.</text>
</comment>
<accession>A0A829YFF3</accession>
<evidence type="ECO:0000313" key="1">
    <source>
        <dbReference type="EMBL" id="GFE81643.1"/>
    </source>
</evidence>
<dbReference type="RefSeq" id="WP_161813260.1">
    <property type="nucleotide sequence ID" value="NZ_BLJN01000003.1"/>
</dbReference>
<evidence type="ECO:0000313" key="2">
    <source>
        <dbReference type="Proteomes" id="UP000445000"/>
    </source>
</evidence>
<dbReference type="AlphaFoldDB" id="A0A829YFF3"/>
<gene>
    <name evidence="1" type="ORF">GCM10011487_36430</name>
</gene>
<keyword evidence="2" id="KW-1185">Reference proteome</keyword>
<reference evidence="2" key="1">
    <citation type="submission" date="2020-01" db="EMBL/GenBank/DDBJ databases">
        <title>'Steroidobacter agaridevorans' sp. nov., agar-degrading bacteria isolated from rhizosphere soils.</title>
        <authorList>
            <person name="Ikenaga M."/>
            <person name="Kataoka M."/>
            <person name="Murouchi A."/>
            <person name="Katsuragi S."/>
            <person name="Sakai M."/>
        </authorList>
    </citation>
    <scope>NUCLEOTIDE SEQUENCE [LARGE SCALE GENOMIC DNA]</scope>
    <source>
        <strain evidence="2">YU21-B</strain>
    </source>
</reference>
<organism evidence="1 2">
    <name type="scientific">Steroidobacter agaridevorans</name>
    <dbReference type="NCBI Taxonomy" id="2695856"/>
    <lineage>
        <taxon>Bacteria</taxon>
        <taxon>Pseudomonadati</taxon>
        <taxon>Pseudomonadota</taxon>
        <taxon>Gammaproteobacteria</taxon>
        <taxon>Steroidobacterales</taxon>
        <taxon>Steroidobacteraceae</taxon>
        <taxon>Steroidobacter</taxon>
    </lineage>
</organism>
<name>A0A829YFF3_9GAMM</name>
<dbReference type="Proteomes" id="UP000445000">
    <property type="component" value="Unassembled WGS sequence"/>
</dbReference>
<sequence length="438" mass="50498">MSAQPIDDQDVIGQLPAGLQQWLALERFHLHKVDLFQNRSRDPAFDPRYLPQNCGAFRLPCFWVRRKYLQIYGRQAANGGELQLFSGHGLDERVLLPIHPSSLDHYRKFLSDVDAVEASKQGVCIWAVPTSSTRTLLAWQDRAPGTALFVKTSLQSPMFGDRRLYLRTVGRSVGFSGLMQSARADLPATLDYLSESVGFVPRSLPDSGAIVRSIPEEIKQGRILVAPLFSLLGGDGGHVPLLLTLLERSGMPPRQLVEETLCAPFARLWLDMSLRLGLVLEAHAQDLMLMLAPDLTPLGRFLYRDFEGLQVDWELRRRRGLLSPADMPHAWSWRETYNTWGYPFSEFVWYKWRISLFNYLYFILADVETSLREWHERGLIDDWQCEPDEVTLIFSRHLFEALEEMFGIRVKTEYNVYRHLNRFLMLLLDVRKELLGMK</sequence>